<proteinExistence type="predicted"/>
<comment type="caution">
    <text evidence="1">The sequence shown here is derived from an EMBL/GenBank/DDBJ whole genome shotgun (WGS) entry which is preliminary data.</text>
</comment>
<dbReference type="EMBL" id="BTSX01000004">
    <property type="protein sequence ID" value="GMS97297.1"/>
    <property type="molecule type" value="Genomic_DNA"/>
</dbReference>
<dbReference type="AlphaFoldDB" id="A0AAV5TSU4"/>
<evidence type="ECO:0000313" key="1">
    <source>
        <dbReference type="EMBL" id="GMS97297.1"/>
    </source>
</evidence>
<keyword evidence="2" id="KW-1185">Reference proteome</keyword>
<name>A0AAV5TSU4_9BILA</name>
<feature type="non-terminal residue" evidence="1">
    <location>
        <position position="1"/>
    </location>
</feature>
<dbReference type="Proteomes" id="UP001432027">
    <property type="component" value="Unassembled WGS sequence"/>
</dbReference>
<gene>
    <name evidence="1" type="ORF">PENTCL1PPCAC_19472</name>
</gene>
<evidence type="ECO:0000313" key="2">
    <source>
        <dbReference type="Proteomes" id="UP001432027"/>
    </source>
</evidence>
<organism evidence="1 2">
    <name type="scientific">Pristionchus entomophagus</name>
    <dbReference type="NCBI Taxonomy" id="358040"/>
    <lineage>
        <taxon>Eukaryota</taxon>
        <taxon>Metazoa</taxon>
        <taxon>Ecdysozoa</taxon>
        <taxon>Nematoda</taxon>
        <taxon>Chromadorea</taxon>
        <taxon>Rhabditida</taxon>
        <taxon>Rhabditina</taxon>
        <taxon>Diplogasteromorpha</taxon>
        <taxon>Diplogasteroidea</taxon>
        <taxon>Neodiplogasteridae</taxon>
        <taxon>Pristionchus</taxon>
    </lineage>
</organism>
<protein>
    <submittedName>
        <fullName evidence="1">Uncharacterized protein</fullName>
    </submittedName>
</protein>
<sequence length="85" mass="9221">TDGSVESDGFDLSNGSIIANDTKRDQRSNLSQLPIILLHHLTTSETEEPEYAGLVQLRIECASDDDRVLPQALRLESAVGNCIAP</sequence>
<reference evidence="1" key="1">
    <citation type="submission" date="2023-10" db="EMBL/GenBank/DDBJ databases">
        <title>Genome assembly of Pristionchus species.</title>
        <authorList>
            <person name="Yoshida K."/>
            <person name="Sommer R.J."/>
        </authorList>
    </citation>
    <scope>NUCLEOTIDE SEQUENCE</scope>
    <source>
        <strain evidence="1">RS0144</strain>
    </source>
</reference>
<accession>A0AAV5TSU4</accession>